<organism evidence="2 3">
    <name type="scientific">Pendulispora rubella</name>
    <dbReference type="NCBI Taxonomy" id="2741070"/>
    <lineage>
        <taxon>Bacteria</taxon>
        <taxon>Pseudomonadati</taxon>
        <taxon>Myxococcota</taxon>
        <taxon>Myxococcia</taxon>
        <taxon>Myxococcales</taxon>
        <taxon>Sorangiineae</taxon>
        <taxon>Pendulisporaceae</taxon>
        <taxon>Pendulispora</taxon>
    </lineage>
</organism>
<accession>A0ABZ2KST2</accession>
<dbReference type="RefSeq" id="WP_394831378.1">
    <property type="nucleotide sequence ID" value="NZ_CP089929.1"/>
</dbReference>
<protein>
    <submittedName>
        <fullName evidence="2">Uncharacterized protein</fullName>
    </submittedName>
</protein>
<keyword evidence="3" id="KW-1185">Reference proteome</keyword>
<reference evidence="2" key="1">
    <citation type="submission" date="2021-12" db="EMBL/GenBank/DDBJ databases">
        <title>Discovery of the Pendulisporaceae a myxobacterial family with distinct sporulation behavior and unique specialized metabolism.</title>
        <authorList>
            <person name="Garcia R."/>
            <person name="Popoff A."/>
            <person name="Bader C.D."/>
            <person name="Loehr J."/>
            <person name="Walesch S."/>
            <person name="Walt C."/>
            <person name="Boldt J."/>
            <person name="Bunk B."/>
            <person name="Haeckl F.J.F.P.J."/>
            <person name="Gunesch A.P."/>
            <person name="Birkelbach J."/>
            <person name="Nuebel U."/>
            <person name="Pietschmann T."/>
            <person name="Bach T."/>
            <person name="Mueller R."/>
        </authorList>
    </citation>
    <scope>NUCLEOTIDE SEQUENCE</scope>
    <source>
        <strain evidence="2">MSr11367</strain>
    </source>
</reference>
<evidence type="ECO:0000313" key="3">
    <source>
        <dbReference type="Proteomes" id="UP001374803"/>
    </source>
</evidence>
<feature type="compositionally biased region" description="Basic and acidic residues" evidence="1">
    <location>
        <begin position="62"/>
        <end position="77"/>
    </location>
</feature>
<evidence type="ECO:0000256" key="1">
    <source>
        <dbReference type="SAM" id="MobiDB-lite"/>
    </source>
</evidence>
<sequence length="94" mass="10781">MKVPTFDDMVDDAYRRLEDVEHVLRSPRRNGFDVDADHQVMLEWVRSYVANAKELLANMRSAEAKASDAPRAPKSDDAGDIAETLRPPHYRARR</sequence>
<proteinExistence type="predicted"/>
<dbReference type="EMBL" id="CP089983">
    <property type="protein sequence ID" value="WXB01759.1"/>
    <property type="molecule type" value="Genomic_DNA"/>
</dbReference>
<feature type="region of interest" description="Disordered" evidence="1">
    <location>
        <begin position="62"/>
        <end position="94"/>
    </location>
</feature>
<evidence type="ECO:0000313" key="2">
    <source>
        <dbReference type="EMBL" id="WXB01759.1"/>
    </source>
</evidence>
<gene>
    <name evidence="2" type="ORF">LVJ94_33190</name>
</gene>
<name>A0ABZ2KST2_9BACT</name>
<dbReference type="Proteomes" id="UP001374803">
    <property type="component" value="Chromosome"/>
</dbReference>